<dbReference type="SUPFAM" id="SSF52540">
    <property type="entry name" value="P-loop containing nucleoside triphosphate hydrolases"/>
    <property type="match status" value="1"/>
</dbReference>
<name>A0A6S6VNH9_9PLEO</name>
<dbReference type="InterPro" id="IPR011545">
    <property type="entry name" value="DEAD/DEAH_box_helicase_dom"/>
</dbReference>
<dbReference type="Gene3D" id="1.10.3380.10">
    <property type="entry name" value="Sec63 N-terminal domain-like domain"/>
    <property type="match status" value="1"/>
</dbReference>
<accession>A0A6S6VNH9</accession>
<dbReference type="InterPro" id="IPR027417">
    <property type="entry name" value="P-loop_NTPase"/>
</dbReference>
<feature type="region of interest" description="Disordered" evidence="11">
    <location>
        <begin position="1479"/>
        <end position="1515"/>
    </location>
</feature>
<evidence type="ECO:0000256" key="1">
    <source>
        <dbReference type="ARBA" id="ARBA00010140"/>
    </source>
</evidence>
<keyword evidence="4 12" id="KW-0347">Helicase</keyword>
<dbReference type="Gene3D" id="3.40.50.300">
    <property type="entry name" value="P-loop containing nucleotide triphosphate hydrolases"/>
    <property type="match status" value="2"/>
</dbReference>
<feature type="compositionally biased region" description="Polar residues" evidence="11">
    <location>
        <begin position="193"/>
        <end position="224"/>
    </location>
</feature>
<dbReference type="EMBL" id="HG992977">
    <property type="protein sequence ID" value="CAE6995159.1"/>
    <property type="molecule type" value="Genomic_DNA"/>
</dbReference>
<dbReference type="GO" id="GO:0051321">
    <property type="term" value="P:meiotic cell cycle"/>
    <property type="evidence" value="ECO:0007669"/>
    <property type="project" value="UniProtKB-KW"/>
</dbReference>
<dbReference type="FunFam" id="1.10.3380.10:FF:000012">
    <property type="entry name" value="DEAD/DEAH box DNA helicase"/>
    <property type="match status" value="1"/>
</dbReference>
<feature type="compositionally biased region" description="Low complexity" evidence="11">
    <location>
        <begin position="148"/>
        <end position="160"/>
    </location>
</feature>
<dbReference type="GO" id="GO:0016787">
    <property type="term" value="F:hydrolase activity"/>
    <property type="evidence" value="ECO:0007669"/>
    <property type="project" value="UniProtKB-KW"/>
</dbReference>
<dbReference type="EC" id="5.6.2.4" evidence="9"/>
<evidence type="ECO:0000256" key="11">
    <source>
        <dbReference type="SAM" id="MobiDB-lite"/>
    </source>
</evidence>
<evidence type="ECO:0000256" key="10">
    <source>
        <dbReference type="ARBA" id="ARBA00048988"/>
    </source>
</evidence>
<dbReference type="GO" id="GO:0003676">
    <property type="term" value="F:nucleic acid binding"/>
    <property type="evidence" value="ECO:0007669"/>
    <property type="project" value="InterPro"/>
</dbReference>
<evidence type="ECO:0000256" key="8">
    <source>
        <dbReference type="ARBA" id="ARBA00034617"/>
    </source>
</evidence>
<dbReference type="SMART" id="SM00490">
    <property type="entry name" value="HELICc"/>
    <property type="match status" value="1"/>
</dbReference>
<dbReference type="SUPFAM" id="SSF158702">
    <property type="entry name" value="Sec63 N-terminal domain-like"/>
    <property type="match status" value="1"/>
</dbReference>
<evidence type="ECO:0000256" key="5">
    <source>
        <dbReference type="ARBA" id="ARBA00022840"/>
    </source>
</evidence>
<dbReference type="InterPro" id="IPR001650">
    <property type="entry name" value="Helicase_C-like"/>
</dbReference>
<evidence type="ECO:0000256" key="9">
    <source>
        <dbReference type="ARBA" id="ARBA00034808"/>
    </source>
</evidence>
<evidence type="ECO:0000256" key="6">
    <source>
        <dbReference type="ARBA" id="ARBA00023235"/>
    </source>
</evidence>
<dbReference type="CDD" id="cd18795">
    <property type="entry name" value="SF2_C_Ski2"/>
    <property type="match status" value="1"/>
</dbReference>
<evidence type="ECO:0000256" key="3">
    <source>
        <dbReference type="ARBA" id="ARBA00022801"/>
    </source>
</evidence>
<dbReference type="Gene3D" id="1.10.10.10">
    <property type="entry name" value="Winged helix-like DNA-binding domain superfamily/Winged helix DNA-binding domain"/>
    <property type="match status" value="1"/>
</dbReference>
<comment type="catalytic activity">
    <reaction evidence="10">
        <text>ATP + H2O = ADP + phosphate + H(+)</text>
        <dbReference type="Rhea" id="RHEA:13065"/>
        <dbReference type="ChEBI" id="CHEBI:15377"/>
        <dbReference type="ChEBI" id="CHEBI:15378"/>
        <dbReference type="ChEBI" id="CHEBI:30616"/>
        <dbReference type="ChEBI" id="CHEBI:43474"/>
        <dbReference type="ChEBI" id="CHEBI:456216"/>
        <dbReference type="EC" id="5.6.2.4"/>
    </reaction>
</comment>
<dbReference type="Pfam" id="PF00270">
    <property type="entry name" value="DEAD"/>
    <property type="match status" value="1"/>
</dbReference>
<evidence type="ECO:0000256" key="4">
    <source>
        <dbReference type="ARBA" id="ARBA00022806"/>
    </source>
</evidence>
<protein>
    <recommendedName>
        <fullName evidence="9">DNA 3'-5' helicase</fullName>
        <ecNumber evidence="9">5.6.2.4</ecNumber>
    </recommendedName>
</protein>
<dbReference type="InterPro" id="IPR004179">
    <property type="entry name" value="Sec63-dom"/>
</dbReference>
<dbReference type="InterPro" id="IPR036390">
    <property type="entry name" value="WH_DNA-bd_sf"/>
</dbReference>
<feature type="region of interest" description="Disordered" evidence="11">
    <location>
        <begin position="1146"/>
        <end position="1166"/>
    </location>
</feature>
<keyword evidence="6" id="KW-0413">Isomerase</keyword>
<dbReference type="Pfam" id="PF02889">
    <property type="entry name" value="Sec63"/>
    <property type="match status" value="1"/>
</dbReference>
<feature type="compositionally biased region" description="Polar residues" evidence="11">
    <location>
        <begin position="1217"/>
        <end position="1226"/>
    </location>
</feature>
<feature type="region of interest" description="Disordered" evidence="11">
    <location>
        <begin position="1067"/>
        <end position="1086"/>
    </location>
</feature>
<dbReference type="InterPro" id="IPR057842">
    <property type="entry name" value="WH_MER3"/>
</dbReference>
<dbReference type="PROSITE" id="PS51192">
    <property type="entry name" value="HELICASE_ATP_BIND_1"/>
    <property type="match status" value="1"/>
</dbReference>
<dbReference type="SMART" id="SM00973">
    <property type="entry name" value="Sec63"/>
    <property type="match status" value="1"/>
</dbReference>
<dbReference type="Pfam" id="PF23445">
    <property type="entry name" value="WHD_SNRNP200"/>
    <property type="match status" value="1"/>
</dbReference>
<organism evidence="12 13">
    <name type="scientific">Pyrenophora teres f. teres</name>
    <dbReference type="NCBI Taxonomy" id="97479"/>
    <lineage>
        <taxon>Eukaryota</taxon>
        <taxon>Fungi</taxon>
        <taxon>Dikarya</taxon>
        <taxon>Ascomycota</taxon>
        <taxon>Pezizomycotina</taxon>
        <taxon>Dothideomycetes</taxon>
        <taxon>Pleosporomycetidae</taxon>
        <taxon>Pleosporales</taxon>
        <taxon>Pleosporineae</taxon>
        <taxon>Pleosporaceae</taxon>
        <taxon>Pyrenophora</taxon>
    </lineage>
</organism>
<proteinExistence type="inferred from homology"/>
<comment type="similarity">
    <text evidence="1">Belongs to the helicase family. SKI2 subfamily.</text>
</comment>
<evidence type="ECO:0000256" key="2">
    <source>
        <dbReference type="ARBA" id="ARBA00022741"/>
    </source>
</evidence>
<dbReference type="PROSITE" id="PS51194">
    <property type="entry name" value="HELICASE_CTER"/>
    <property type="match status" value="1"/>
</dbReference>
<dbReference type="Proteomes" id="UP000472372">
    <property type="component" value="Chromosome 1"/>
</dbReference>
<keyword evidence="3" id="KW-0378">Hydrolase</keyword>
<keyword evidence="7" id="KW-0469">Meiosis</keyword>
<dbReference type="GO" id="GO:0005524">
    <property type="term" value="F:ATP binding"/>
    <property type="evidence" value="ECO:0007669"/>
    <property type="project" value="UniProtKB-KW"/>
</dbReference>
<dbReference type="Pfam" id="PF00271">
    <property type="entry name" value="Helicase_C"/>
    <property type="match status" value="1"/>
</dbReference>
<evidence type="ECO:0000313" key="12">
    <source>
        <dbReference type="EMBL" id="CAE6995159.1"/>
    </source>
</evidence>
<evidence type="ECO:0000313" key="13">
    <source>
        <dbReference type="Proteomes" id="UP000472372"/>
    </source>
</evidence>
<keyword evidence="5" id="KW-0067">ATP-binding</keyword>
<gene>
    <name evidence="12" type="ORF">PTTW11_00052</name>
</gene>
<dbReference type="PANTHER" id="PTHR47835">
    <property type="entry name" value="HFM1, ATP DEPENDENT DNA HELICASE HOMOLOG"/>
    <property type="match status" value="1"/>
</dbReference>
<dbReference type="InterPro" id="IPR036388">
    <property type="entry name" value="WH-like_DNA-bd_sf"/>
</dbReference>
<evidence type="ECO:0000256" key="7">
    <source>
        <dbReference type="ARBA" id="ARBA00023254"/>
    </source>
</evidence>
<comment type="catalytic activity">
    <reaction evidence="8">
        <text>Couples ATP hydrolysis with the unwinding of duplex DNA by translocating in the 3'-5' direction.</text>
        <dbReference type="EC" id="5.6.2.4"/>
    </reaction>
</comment>
<feature type="compositionally biased region" description="Basic and acidic residues" evidence="11">
    <location>
        <begin position="167"/>
        <end position="176"/>
    </location>
</feature>
<feature type="region of interest" description="Disordered" evidence="11">
    <location>
        <begin position="1198"/>
        <end position="1269"/>
    </location>
</feature>
<feature type="compositionally biased region" description="Polar residues" evidence="11">
    <location>
        <begin position="1072"/>
        <end position="1081"/>
    </location>
</feature>
<dbReference type="PANTHER" id="PTHR47835:SF3">
    <property type="entry name" value="HELICASE FOR MEIOSIS 1"/>
    <property type="match status" value="1"/>
</dbReference>
<dbReference type="InterPro" id="IPR014001">
    <property type="entry name" value="Helicase_ATP-bd"/>
</dbReference>
<sequence length="1575" mass="176326">MVDQHHLLDATRRASRYDILQPQFKQPARPVAQRDRYRATQYCNPMYDVVEDDNACDQGLELDSFDERLLQEPYPDRQQQAMQGRARLSLAPAPSTFFNHAAPTQSQPSYSARENDTCNNPDYQPHAEQSMRSQFSRFAYNPTQTQQSSSDVLVGPSSSPAFNAGQRRVEQQEQHMRPYQQVRPIKLLRDDPQSQTPIEQMEGTTRSYDQQSHSRPETNPTGLTNLPPMCQGIRLVSVTTLPDRLRTVFPYPTFNSVQSKCFEKMFRTDDNFVLASPTGSGKTVILELAICRAIATNATGQYKVVYQAPTKALCAERQRDWEAKFTKLGLKCAELTGDTDVPDLQSVQSANIIITTPEKWDSMTRKWKDHEKLMRLIKVFLIDEVHILRDDRGATLEAVVSRMKSIGTSVRFVALSATVPNFQDIAAWLGKSSSEPDIPAANESFGEEFRPVKLKKHVCGYAYSSNNDFGFEKLLDGKLPEVIATYSERKPLMVFCATRASTINTAKLIANWWLSKASQGRFWNRPSKPLPLLNKELRDTVAAGVAFHHAGLDLDDRMQVERGFIAGEINVICCTSTLAVGVNLPCHLVIIKNTMAWGKEGLQEYSDLEMMQMLGRAGRPQFDDTAVAVIMTRQSKARQYDMLVTGQQLIESKLHLNLVDHLNAEIGLGTIRDLMSARKWLRGTFLYVRLQKNSGYYKLEGARSEQSIEEQVDDICFRDITLLQETNLVSGQEDFKCTEFGHAMARYYVHYETMKIFMGLHSRCSPSEILSAIVQATEYSSIRFRQGEKALYKSLNKSPSIRWAIPVNLDLPAQKVSLIVQSVLGSADISFDGEMSKHKTQYAMEVMVIFKTLGSLIRCIIDCQIALGDSVSIHSALMLERSIGARAWDDSPLQMKQIQSIGVVAVRKLVNAGIKCIEDLEACEPHRIEALIGKNPPYGLKVLENVRTFPKLRVSLHVRPSTLAPTHDGVKIEIRADIGFINEQPPQRFNSKPVYVCLLLETSDGRKIHFARISASKLDSGQSIAIPALLVRPDQSVNCYVMCDSIAGSMRVATVKPRVSPSMFPKLGSLDPDTTTHQSNMSKRRIDTAQEIRKPSATSDDFGDDDLDDETLVKAAAGDLEFDHIENYANPFDAMTRNNTATNKLLKSTRGGKGLPRSVEVDGDDNEQEPVQLANGKWACNHACKDKGTCKHFCCKNGMDKPPKKKSVPKRVPSGETRLQPQQKTPLSKGKERQTKLQITTSKRKASAPIEELDLTQQEKKNKTNYEKNGPREYRDLQQLHKTIQGNDFPSSLHSIMHKKPAYCYSAGGEHSLDFMNDATTGRLRTPSDYGSIQFEDSPPHPGPSHRLLTQQDLEQLSGVTAHSDYMGYDTAAPVVSRGSDTYGDDDSLLGDAMIGLADSQTLQRANQSDVNVGRPQEEDLDYADEMEHDEYGAGVYDDLTEYENGFYNSPQGVQYTEEIAAPVRTLSRKSPSLFVNSMSTSQSGHNDSEPANTMYQDPEPSNLTPQKCISSPSQVGPDIHPALFEEDDLDDLDMVACEQKEDVSVQEAPVPEAFRDLEPWLFKEFGDIVELVEE</sequence>
<keyword evidence="2" id="KW-0547">Nucleotide-binding</keyword>
<feature type="region of interest" description="Disordered" evidence="11">
    <location>
        <begin position="142"/>
        <end position="226"/>
    </location>
</feature>
<dbReference type="GO" id="GO:0043138">
    <property type="term" value="F:3'-5' DNA helicase activity"/>
    <property type="evidence" value="ECO:0007669"/>
    <property type="project" value="UniProtKB-EC"/>
</dbReference>
<reference evidence="12" key="1">
    <citation type="submission" date="2021-02" db="EMBL/GenBank/DDBJ databases">
        <authorList>
            <person name="Syme A R."/>
            <person name="Syme A R."/>
            <person name="Moolhuijzen P."/>
        </authorList>
    </citation>
    <scope>NUCLEOTIDE SEQUENCE</scope>
    <source>
        <strain evidence="12">W1-1</strain>
    </source>
</reference>
<dbReference type="SUPFAM" id="SSF46785">
    <property type="entry name" value="Winged helix' DNA-binding domain"/>
    <property type="match status" value="1"/>
</dbReference>
<feature type="compositionally biased region" description="Basic and acidic residues" evidence="11">
    <location>
        <begin position="1257"/>
        <end position="1269"/>
    </location>
</feature>
<dbReference type="SMART" id="SM00487">
    <property type="entry name" value="DEXDc"/>
    <property type="match status" value="1"/>
</dbReference>
<dbReference type="InterPro" id="IPR052247">
    <property type="entry name" value="Meiotic_Crossover_Helicase"/>
</dbReference>
<dbReference type="FunFam" id="1.10.10.10:FF:000012">
    <property type="entry name" value="U5 small nuclear ribonucleoprotein helicase"/>
    <property type="match status" value="1"/>
</dbReference>